<evidence type="ECO:0000256" key="1">
    <source>
        <dbReference type="ARBA" id="ARBA00001974"/>
    </source>
</evidence>
<dbReference type="SUPFAM" id="SSF56425">
    <property type="entry name" value="Succinate dehydrogenase/fumarate reductase flavoprotein, catalytic domain"/>
    <property type="match status" value="1"/>
</dbReference>
<reference evidence="14 15" key="1">
    <citation type="submission" date="2017-02" db="EMBL/GenBank/DDBJ databases">
        <authorList>
            <person name="Peterson S.W."/>
        </authorList>
    </citation>
    <scope>NUCLEOTIDE SEQUENCE [LARGE SCALE GENOMIC DNA]</scope>
    <source>
        <strain evidence="14 15">DSM 16080</strain>
    </source>
</reference>
<evidence type="ECO:0000313" key="14">
    <source>
        <dbReference type="EMBL" id="SKA80914.1"/>
    </source>
</evidence>
<dbReference type="InterPro" id="IPR037099">
    <property type="entry name" value="Fum_R/Succ_DH_flav-like_C_sf"/>
</dbReference>
<comment type="function">
    <text evidence="11">Catalyzes the oxidation of L-aspartate to iminoaspartate.</text>
</comment>
<dbReference type="GO" id="GO:0009435">
    <property type="term" value="P:NAD+ biosynthetic process"/>
    <property type="evidence" value="ECO:0007669"/>
    <property type="project" value="UniProtKB-UniPathway"/>
</dbReference>
<evidence type="ECO:0000259" key="12">
    <source>
        <dbReference type="Pfam" id="PF00890"/>
    </source>
</evidence>
<gene>
    <name evidence="14" type="ORF">SAMN02745704_01416</name>
</gene>
<feature type="domain" description="FAD-dependent oxidoreductase 2 FAD-binding" evidence="12">
    <location>
        <begin position="9"/>
        <end position="399"/>
    </location>
</feature>
<evidence type="ECO:0000313" key="15">
    <source>
        <dbReference type="Proteomes" id="UP000190027"/>
    </source>
</evidence>
<dbReference type="Gene3D" id="3.50.50.60">
    <property type="entry name" value="FAD/NAD(P)-binding domain"/>
    <property type="match status" value="1"/>
</dbReference>
<organism evidence="14 15">
    <name type="scientific">Paucidesulfovibrio gracilis DSM 16080</name>
    <dbReference type="NCBI Taxonomy" id="1121449"/>
    <lineage>
        <taxon>Bacteria</taxon>
        <taxon>Pseudomonadati</taxon>
        <taxon>Thermodesulfobacteriota</taxon>
        <taxon>Desulfovibrionia</taxon>
        <taxon>Desulfovibrionales</taxon>
        <taxon>Desulfovibrionaceae</taxon>
        <taxon>Paucidesulfovibrio</taxon>
    </lineage>
</organism>
<proteinExistence type="inferred from homology"/>
<comment type="pathway">
    <text evidence="2 11">Cofactor biosynthesis; NAD(+) biosynthesis; iminoaspartate from L-aspartate (oxidase route): step 1/1.</text>
</comment>
<dbReference type="UniPathway" id="UPA00253">
    <property type="reaction ID" value="UER00326"/>
</dbReference>
<keyword evidence="5 11" id="KW-0285">Flavoprotein</keyword>
<dbReference type="NCBIfam" id="TIGR00551">
    <property type="entry name" value="nadB"/>
    <property type="match status" value="1"/>
</dbReference>
<dbReference type="Proteomes" id="UP000190027">
    <property type="component" value="Unassembled WGS sequence"/>
</dbReference>
<evidence type="ECO:0000256" key="7">
    <source>
        <dbReference type="ARBA" id="ARBA00022827"/>
    </source>
</evidence>
<dbReference type="AlphaFoldDB" id="A0A1T4WUC1"/>
<dbReference type="Gene3D" id="3.90.700.10">
    <property type="entry name" value="Succinate dehydrogenase/fumarate reductase flavoprotein, catalytic domain"/>
    <property type="match status" value="1"/>
</dbReference>
<dbReference type="FunFam" id="3.90.700.10:FF:000002">
    <property type="entry name" value="L-aspartate oxidase"/>
    <property type="match status" value="1"/>
</dbReference>
<accession>A0A1T4WUC1</accession>
<evidence type="ECO:0000256" key="4">
    <source>
        <dbReference type="ARBA" id="ARBA00012173"/>
    </source>
</evidence>
<dbReference type="RefSeq" id="WP_078716985.1">
    <property type="nucleotide sequence ID" value="NZ_FUYC01000004.1"/>
</dbReference>
<keyword evidence="7 11" id="KW-0274">FAD</keyword>
<dbReference type="PRINTS" id="PR00411">
    <property type="entry name" value="PNDRDTASEI"/>
</dbReference>
<comment type="cofactor">
    <cofactor evidence="1 11">
        <name>FAD</name>
        <dbReference type="ChEBI" id="CHEBI:57692"/>
    </cofactor>
</comment>
<dbReference type="EMBL" id="FUYC01000004">
    <property type="protein sequence ID" value="SKA80914.1"/>
    <property type="molecule type" value="Genomic_DNA"/>
</dbReference>
<evidence type="ECO:0000256" key="6">
    <source>
        <dbReference type="ARBA" id="ARBA00022642"/>
    </source>
</evidence>
<comment type="similarity">
    <text evidence="3 11">Belongs to the FAD-dependent oxidoreductase 2 family. NadB subfamily.</text>
</comment>
<dbReference type="SUPFAM" id="SSF51905">
    <property type="entry name" value="FAD/NAD(P)-binding domain"/>
    <property type="match status" value="1"/>
</dbReference>
<evidence type="ECO:0000256" key="2">
    <source>
        <dbReference type="ARBA" id="ARBA00004950"/>
    </source>
</evidence>
<dbReference type="STRING" id="1121449.SAMN02745704_01416"/>
<evidence type="ECO:0000256" key="10">
    <source>
        <dbReference type="NCBIfam" id="TIGR00551"/>
    </source>
</evidence>
<dbReference type="Pfam" id="PF02910">
    <property type="entry name" value="Succ_DH_flav_C"/>
    <property type="match status" value="1"/>
</dbReference>
<sequence length="530" mass="58784">MNGYRLKTDILIIGSGIAGSIAALTLAESGLDVTLITAGEKLASGNSRLAQGGIVYTGPGDDPRILERDILTAGWKQNYTRAVRYLCRKGPEVVRETLIEKYGVHFDERQPGDWYLTREGGHSVSRILCCADHTGRNIVESLHAALEKHPNIRTLTRRTAVDLLTTHHHAGKLEYKYSLANHCVGAYVFNGDSGQVETILSDYTLLATGGVGQVFLHTTNTRVSIGSGLSMAFRAGARIFNAEYIQFHPTAMYAGSKKKDRRFLISEAVRGEGAKLINSSGEAFMTRYDSRADLAPRDIVTRAIMDELLQTGEDCVYLDVAGNVEKNLQERFPTIYTRCREVGVDMNREPIPVVPAAHYFCGGILSDTRSRTTLERLYAAGECACTGLHGANRLASTSLLESLVWGHSAARDIQKRFNRNSHLSRKLMESIPDWESPGDIQNEDPALIAQDWASIRHTMWNYVGIARNTARLSRAFSDLRKLSKNLHDFYKKTPISKPLIDLFHGCQASYCITAAALRNKESQGCHYRVD</sequence>
<dbReference type="OrthoDB" id="9806724at2"/>
<dbReference type="SUPFAM" id="SSF46977">
    <property type="entry name" value="Succinate dehydrogenase/fumarate reductase flavoprotein C-terminal domain"/>
    <property type="match status" value="1"/>
</dbReference>
<dbReference type="PANTHER" id="PTHR42716:SF2">
    <property type="entry name" value="L-ASPARTATE OXIDASE, CHLOROPLASTIC"/>
    <property type="match status" value="1"/>
</dbReference>
<dbReference type="InterPro" id="IPR036188">
    <property type="entry name" value="FAD/NAD-bd_sf"/>
</dbReference>
<keyword evidence="6 11" id="KW-0662">Pyridine nucleotide biosynthesis</keyword>
<name>A0A1T4WUC1_9BACT</name>
<dbReference type="Pfam" id="PF00890">
    <property type="entry name" value="FAD_binding_2"/>
    <property type="match status" value="1"/>
</dbReference>
<dbReference type="Gene3D" id="1.20.58.100">
    <property type="entry name" value="Fumarate reductase/succinate dehydrogenase flavoprotein-like, C-terminal domain"/>
    <property type="match status" value="1"/>
</dbReference>
<dbReference type="PRINTS" id="PR00368">
    <property type="entry name" value="FADPNR"/>
</dbReference>
<protein>
    <recommendedName>
        <fullName evidence="4 10">L-aspartate oxidase</fullName>
        <ecNumber evidence="4 10">1.4.3.16</ecNumber>
    </recommendedName>
</protein>
<evidence type="ECO:0000256" key="5">
    <source>
        <dbReference type="ARBA" id="ARBA00022630"/>
    </source>
</evidence>
<evidence type="ECO:0000256" key="8">
    <source>
        <dbReference type="ARBA" id="ARBA00023002"/>
    </source>
</evidence>
<dbReference type="EC" id="1.4.3.16" evidence="4 10"/>
<dbReference type="PANTHER" id="PTHR42716">
    <property type="entry name" value="L-ASPARTATE OXIDASE"/>
    <property type="match status" value="1"/>
</dbReference>
<dbReference type="InterPro" id="IPR027477">
    <property type="entry name" value="Succ_DH/fumarate_Rdtase_cat_sf"/>
</dbReference>
<keyword evidence="8 11" id="KW-0560">Oxidoreductase</keyword>
<dbReference type="InterPro" id="IPR003953">
    <property type="entry name" value="FAD-dep_OxRdtase_2_FAD-bd"/>
</dbReference>
<dbReference type="InterPro" id="IPR005288">
    <property type="entry name" value="NadB"/>
</dbReference>
<dbReference type="GO" id="GO:0005737">
    <property type="term" value="C:cytoplasm"/>
    <property type="evidence" value="ECO:0007669"/>
    <property type="project" value="UniProtKB-SubCell"/>
</dbReference>
<evidence type="ECO:0000259" key="13">
    <source>
        <dbReference type="Pfam" id="PF02910"/>
    </source>
</evidence>
<dbReference type="InterPro" id="IPR015939">
    <property type="entry name" value="Fum_Rdtase/Succ_DH_flav-like_C"/>
</dbReference>
<evidence type="ECO:0000256" key="3">
    <source>
        <dbReference type="ARBA" id="ARBA00008562"/>
    </source>
</evidence>
<dbReference type="GO" id="GO:0008734">
    <property type="term" value="F:L-aspartate oxidase activity"/>
    <property type="evidence" value="ECO:0007669"/>
    <property type="project" value="UniProtKB-UniRule"/>
</dbReference>
<evidence type="ECO:0000256" key="11">
    <source>
        <dbReference type="RuleBase" id="RU362049"/>
    </source>
</evidence>
<keyword evidence="15" id="KW-1185">Reference proteome</keyword>
<feature type="domain" description="Fumarate reductase/succinate dehydrogenase flavoprotein-like C-terminal" evidence="13">
    <location>
        <begin position="455"/>
        <end position="530"/>
    </location>
</feature>
<evidence type="ECO:0000256" key="9">
    <source>
        <dbReference type="ARBA" id="ARBA00048305"/>
    </source>
</evidence>
<comment type="catalytic activity">
    <reaction evidence="9">
        <text>L-aspartate + O2 = iminosuccinate + H2O2</text>
        <dbReference type="Rhea" id="RHEA:25876"/>
        <dbReference type="ChEBI" id="CHEBI:15379"/>
        <dbReference type="ChEBI" id="CHEBI:16240"/>
        <dbReference type="ChEBI" id="CHEBI:29991"/>
        <dbReference type="ChEBI" id="CHEBI:77875"/>
        <dbReference type="EC" id="1.4.3.16"/>
    </reaction>
    <physiologicalReaction direction="left-to-right" evidence="9">
        <dbReference type="Rhea" id="RHEA:25877"/>
    </physiologicalReaction>
</comment>
<comment type="subcellular location">
    <subcellularLocation>
        <location evidence="11">Cytoplasm</location>
    </subcellularLocation>
</comment>